<sequence length="164" mass="18399">MYYFAYGSNMSSRRIQARSPSAAKLNTAVLTGHRLAFHKISDNDGTAKCDACETGEPEDCVHGVVFAIVEQDKPALDRAEGLGRGYAEKVVQVRLTDGEVVEAITYYAIRTDPALKPLDWYKSHVLRGAREHGLPEAYIRAIESVEHIEDTDGKRRERELSIYR</sequence>
<evidence type="ECO:0000313" key="5">
    <source>
        <dbReference type="Proteomes" id="UP000294914"/>
    </source>
</evidence>
<gene>
    <name evidence="4" type="ORF">EDC23_2807</name>
</gene>
<evidence type="ECO:0000256" key="3">
    <source>
        <dbReference type="PIRSR" id="PIRSR617939-2"/>
    </source>
</evidence>
<keyword evidence="1" id="KW-0456">Lyase</keyword>
<keyword evidence="5" id="KW-1185">Reference proteome</keyword>
<dbReference type="AlphaFoldDB" id="A0A4R8IMK9"/>
<dbReference type="InterPro" id="IPR036568">
    <property type="entry name" value="GGCT-like_sf"/>
</dbReference>
<evidence type="ECO:0000313" key="4">
    <source>
        <dbReference type="EMBL" id="TDX97775.1"/>
    </source>
</evidence>
<comment type="caution">
    <text evidence="4">The sequence shown here is derived from an EMBL/GenBank/DDBJ whole genome shotgun (WGS) entry which is preliminary data.</text>
</comment>
<feature type="binding site" evidence="3">
    <location>
        <position position="121"/>
    </location>
    <ligand>
        <name>substrate</name>
    </ligand>
</feature>
<dbReference type="SUPFAM" id="SSF110857">
    <property type="entry name" value="Gamma-glutamyl cyclotransferase-like"/>
    <property type="match status" value="1"/>
</dbReference>
<dbReference type="PANTHER" id="PTHR12935">
    <property type="entry name" value="GAMMA-GLUTAMYLCYCLOTRANSFERASE"/>
    <property type="match status" value="1"/>
</dbReference>
<dbReference type="InterPro" id="IPR013024">
    <property type="entry name" value="GGCT-like"/>
</dbReference>
<reference evidence="4 5" key="1">
    <citation type="submission" date="2019-03" db="EMBL/GenBank/DDBJ databases">
        <title>Genomic Encyclopedia of Type Strains, Phase IV (KMG-IV): sequencing the most valuable type-strain genomes for metagenomic binning, comparative biology and taxonomic classification.</title>
        <authorList>
            <person name="Goeker M."/>
        </authorList>
    </citation>
    <scope>NUCLEOTIDE SEQUENCE [LARGE SCALE GENOMIC DNA]</scope>
    <source>
        <strain evidence="4 5">DSM 16326</strain>
    </source>
</reference>
<dbReference type="RefSeq" id="WP_134085384.1">
    <property type="nucleotide sequence ID" value="NZ_SOQX01000011.1"/>
</dbReference>
<dbReference type="OrthoDB" id="5401862at2"/>
<dbReference type="Gene3D" id="3.10.490.10">
    <property type="entry name" value="Gamma-glutamyl cyclotransferase-like"/>
    <property type="match status" value="1"/>
</dbReference>
<protein>
    <submittedName>
        <fullName evidence="4">Cation transport regulator ChaC</fullName>
    </submittedName>
</protein>
<feature type="active site" description="Proton acceptor" evidence="2">
    <location>
        <position position="80"/>
    </location>
</feature>
<dbReference type="EMBL" id="SOQX01000011">
    <property type="protein sequence ID" value="TDX97775.1"/>
    <property type="molecule type" value="Genomic_DNA"/>
</dbReference>
<dbReference type="GO" id="GO:0003839">
    <property type="term" value="F:gamma-glutamylcyclotransferase activity"/>
    <property type="evidence" value="ECO:0007669"/>
    <property type="project" value="InterPro"/>
</dbReference>
<dbReference type="Proteomes" id="UP000294914">
    <property type="component" value="Unassembled WGS sequence"/>
</dbReference>
<dbReference type="InterPro" id="IPR017939">
    <property type="entry name" value="G-Glutamylcylcotransferase"/>
</dbReference>
<evidence type="ECO:0000256" key="2">
    <source>
        <dbReference type="PIRSR" id="PIRSR617939-1"/>
    </source>
</evidence>
<feature type="binding site" evidence="3">
    <location>
        <begin position="3"/>
        <end position="8"/>
    </location>
    <ligand>
        <name>substrate</name>
    </ligand>
</feature>
<accession>A0A4R8IMK9</accession>
<dbReference type="CDD" id="cd06661">
    <property type="entry name" value="GGCT_like"/>
    <property type="match status" value="1"/>
</dbReference>
<proteinExistence type="predicted"/>
<organism evidence="4 5">
    <name type="scientific">Thiohalophilus thiocyanatoxydans</name>
    <dbReference type="NCBI Taxonomy" id="381308"/>
    <lineage>
        <taxon>Bacteria</taxon>
        <taxon>Pseudomonadati</taxon>
        <taxon>Pseudomonadota</taxon>
        <taxon>Gammaproteobacteria</taxon>
        <taxon>Thiohalomonadales</taxon>
        <taxon>Thiohalophilaceae</taxon>
        <taxon>Thiohalophilus</taxon>
    </lineage>
</organism>
<dbReference type="Pfam" id="PF13772">
    <property type="entry name" value="AIG2_2"/>
    <property type="match status" value="1"/>
</dbReference>
<dbReference type="PANTHER" id="PTHR12935:SF0">
    <property type="entry name" value="GAMMA-GLUTAMYLCYCLOTRANSFERASE"/>
    <property type="match status" value="1"/>
</dbReference>
<name>A0A4R8IMK9_9GAMM</name>
<evidence type="ECO:0000256" key="1">
    <source>
        <dbReference type="ARBA" id="ARBA00023239"/>
    </source>
</evidence>